<reference evidence="2" key="1">
    <citation type="submission" date="2021-01" db="EMBL/GenBank/DDBJ databases">
        <title>A chromosome-scale assembly of European eel, Anguilla anguilla.</title>
        <authorList>
            <person name="Henkel C."/>
            <person name="Jong-Raadsen S.A."/>
            <person name="Dufour S."/>
            <person name="Weltzien F.-A."/>
            <person name="Palstra A.P."/>
            <person name="Pelster B."/>
            <person name="Spaink H.P."/>
            <person name="Van Den Thillart G.E."/>
            <person name="Jansen H."/>
            <person name="Zahm M."/>
            <person name="Klopp C."/>
            <person name="Cedric C."/>
            <person name="Louis A."/>
            <person name="Berthelot C."/>
            <person name="Parey E."/>
            <person name="Roest Crollius H."/>
            <person name="Montfort J."/>
            <person name="Robinson-Rechavi M."/>
            <person name="Bucao C."/>
            <person name="Bouchez O."/>
            <person name="Gislard M."/>
            <person name="Lluch J."/>
            <person name="Milhes M."/>
            <person name="Lampietro C."/>
            <person name="Lopez Roques C."/>
            <person name="Donnadieu C."/>
            <person name="Braasch I."/>
            <person name="Desvignes T."/>
            <person name="Postlethwait J."/>
            <person name="Bobe J."/>
            <person name="Guiguen Y."/>
            <person name="Dirks R."/>
        </authorList>
    </citation>
    <scope>NUCLEOTIDE SEQUENCE</scope>
    <source>
        <strain evidence="2">Tag_6206</strain>
        <tissue evidence="2">Liver</tissue>
    </source>
</reference>
<dbReference type="Proteomes" id="UP001044222">
    <property type="component" value="Chromosome 18"/>
</dbReference>
<feature type="compositionally biased region" description="Polar residues" evidence="1">
    <location>
        <begin position="289"/>
        <end position="301"/>
    </location>
</feature>
<accession>A0A9D3RIH9</accession>
<sequence length="428" mass="45987">MGNESSTAEGPATAYTESQTGEQRDSKPENGSVLTEPPAAQPESDVLRFSEEEENRREEDKEELLFTDDLLPNIDLSSELNLWGSSFSTQVSEGEMKTEQVTLSSSPNPLLAGLHHYTEASPPAVVIVKSPAPDTSSCTGDPHLRGTPPPLHLQPQTPDTPSDTPPFQNPLALMDRELQEAFQECEQHMASLLMPCPPAEATPTREADECLSVPLPEDSEDEGAGTLRSESVKGGSELSPHPPEALTKQGRGTQTQSDLPISTMPPRQALNDTLKETPTEAVAKPALDTTEQTRSGTNPATPTEPGAELLRESRDRGSVPAELQASSQLCRAIKMEAERDSQPPADGRTGGPHHPVTGPETPHRNQPTREGSKNDKNAPATSRRGRGDRSAVEGGQRGWGLRRRDSCACGPGERPRGEPGLRRGGGRR</sequence>
<dbReference type="AlphaFoldDB" id="A0A9D3RIH9"/>
<name>A0A9D3RIH9_ANGAN</name>
<feature type="compositionally biased region" description="Polar residues" evidence="1">
    <location>
        <begin position="250"/>
        <end position="260"/>
    </location>
</feature>
<feature type="compositionally biased region" description="Basic and acidic residues" evidence="1">
    <location>
        <begin position="45"/>
        <end position="59"/>
    </location>
</feature>
<evidence type="ECO:0000313" key="3">
    <source>
        <dbReference type="Proteomes" id="UP001044222"/>
    </source>
</evidence>
<comment type="caution">
    <text evidence="2">The sequence shown here is derived from an EMBL/GenBank/DDBJ whole genome shotgun (WGS) entry which is preliminary data.</text>
</comment>
<feature type="region of interest" description="Disordered" evidence="1">
    <location>
        <begin position="128"/>
        <end position="170"/>
    </location>
</feature>
<organism evidence="2 3">
    <name type="scientific">Anguilla anguilla</name>
    <name type="common">European freshwater eel</name>
    <name type="synonym">Muraena anguilla</name>
    <dbReference type="NCBI Taxonomy" id="7936"/>
    <lineage>
        <taxon>Eukaryota</taxon>
        <taxon>Metazoa</taxon>
        <taxon>Chordata</taxon>
        <taxon>Craniata</taxon>
        <taxon>Vertebrata</taxon>
        <taxon>Euteleostomi</taxon>
        <taxon>Actinopterygii</taxon>
        <taxon>Neopterygii</taxon>
        <taxon>Teleostei</taxon>
        <taxon>Anguilliformes</taxon>
        <taxon>Anguillidae</taxon>
        <taxon>Anguilla</taxon>
    </lineage>
</organism>
<gene>
    <name evidence="2" type="ORF">ANANG_G00303220</name>
</gene>
<evidence type="ECO:0000256" key="1">
    <source>
        <dbReference type="SAM" id="MobiDB-lite"/>
    </source>
</evidence>
<dbReference type="EMBL" id="JAFIRN010000018">
    <property type="protein sequence ID" value="KAG5831388.1"/>
    <property type="molecule type" value="Genomic_DNA"/>
</dbReference>
<keyword evidence="3" id="KW-1185">Reference proteome</keyword>
<proteinExistence type="predicted"/>
<feature type="region of interest" description="Disordered" evidence="1">
    <location>
        <begin position="195"/>
        <end position="428"/>
    </location>
</feature>
<feature type="compositionally biased region" description="Low complexity" evidence="1">
    <location>
        <begin position="153"/>
        <end position="162"/>
    </location>
</feature>
<feature type="region of interest" description="Disordered" evidence="1">
    <location>
        <begin position="1"/>
        <end position="68"/>
    </location>
</feature>
<protein>
    <submittedName>
        <fullName evidence="2">Uncharacterized protein</fullName>
    </submittedName>
</protein>
<evidence type="ECO:0000313" key="2">
    <source>
        <dbReference type="EMBL" id="KAG5831388.1"/>
    </source>
</evidence>